<dbReference type="EMBL" id="CAMXCT020005868">
    <property type="protein sequence ID" value="CAL1166827.1"/>
    <property type="molecule type" value="Genomic_DNA"/>
</dbReference>
<feature type="compositionally biased region" description="Basic and acidic residues" evidence="2">
    <location>
        <begin position="376"/>
        <end position="385"/>
    </location>
</feature>
<protein>
    <submittedName>
        <fullName evidence="3">Uncharacterized protein</fullName>
    </submittedName>
</protein>
<accession>A0A9P1GKF2</accession>
<feature type="compositionally biased region" description="Basic and acidic residues" evidence="2">
    <location>
        <begin position="345"/>
        <end position="360"/>
    </location>
</feature>
<name>A0A9P1GKF2_9DINO</name>
<reference evidence="3" key="1">
    <citation type="submission" date="2022-10" db="EMBL/GenBank/DDBJ databases">
        <authorList>
            <person name="Chen Y."/>
            <person name="Dougan E. K."/>
            <person name="Chan C."/>
            <person name="Rhodes N."/>
            <person name="Thang M."/>
        </authorList>
    </citation>
    <scope>NUCLEOTIDE SEQUENCE</scope>
</reference>
<evidence type="ECO:0000256" key="1">
    <source>
        <dbReference type="SAM" id="Coils"/>
    </source>
</evidence>
<proteinExistence type="predicted"/>
<gene>
    <name evidence="3" type="ORF">C1SCF055_LOCUS38416</name>
</gene>
<feature type="coiled-coil region" evidence="1">
    <location>
        <begin position="24"/>
        <end position="182"/>
    </location>
</feature>
<comment type="caution">
    <text evidence="3">The sequence shown here is derived from an EMBL/GenBank/DDBJ whole genome shotgun (WGS) entry which is preliminary data.</text>
</comment>
<sequence length="495" mass="58148">MRFERIMNETNELQKMTEVTEMKTIRQQETLEVKEQELRELKEKLRRLKQGSDRSKSEYQAFKQDLEDERDVVVTRLKSAQRLMDGYSEQIEHLHQDLRDVLMEEVAREMEQEALRKAAKAKEEREEAQNIYKDAQDQLRLTEDMLQAMSAEVWSGNVMTELIRKKEDFTQLVKQAEEAEELSRSELGQMAELRQWLRDFGQPEVARGLKHFVKTNGESPRPKVVNSSPIQMTLVLQRLLPRLCRRSKRREALQHEVTHEWCPGDAEQQRCKEQRERCTVLMERPDINLPGENSGFVLRSFYGHCTWRWRLFRSFSAPAKLWKEGDHTLTSLPKSPMETKSPRKTVAEGHKARRSSKEHGTAMSRRRLSKAAPGRKAVETLKDAKSLSKGSRADDDWLMDDPGTFSFLSRWAAAPWFRWEKVEQLPRERWENAWKNLWADAKKLFEAVPPDAETDEGMPILEGELGIAHFWQDCHLHLRRLWKIISRNLQGLPHL</sequence>
<dbReference type="EMBL" id="CAMXCT010005868">
    <property type="protein sequence ID" value="CAI4013452.1"/>
    <property type="molecule type" value="Genomic_DNA"/>
</dbReference>
<feature type="region of interest" description="Disordered" evidence="2">
    <location>
        <begin position="327"/>
        <end position="385"/>
    </location>
</feature>
<evidence type="ECO:0000313" key="4">
    <source>
        <dbReference type="EMBL" id="CAL4800764.1"/>
    </source>
</evidence>
<evidence type="ECO:0000313" key="5">
    <source>
        <dbReference type="Proteomes" id="UP001152797"/>
    </source>
</evidence>
<evidence type="ECO:0000313" key="3">
    <source>
        <dbReference type="EMBL" id="CAI4013452.1"/>
    </source>
</evidence>
<dbReference type="EMBL" id="CAMXCT030005868">
    <property type="protein sequence ID" value="CAL4800764.1"/>
    <property type="molecule type" value="Genomic_DNA"/>
</dbReference>
<evidence type="ECO:0000256" key="2">
    <source>
        <dbReference type="SAM" id="MobiDB-lite"/>
    </source>
</evidence>
<keyword evidence="5" id="KW-1185">Reference proteome</keyword>
<organism evidence="3">
    <name type="scientific">Cladocopium goreaui</name>
    <dbReference type="NCBI Taxonomy" id="2562237"/>
    <lineage>
        <taxon>Eukaryota</taxon>
        <taxon>Sar</taxon>
        <taxon>Alveolata</taxon>
        <taxon>Dinophyceae</taxon>
        <taxon>Suessiales</taxon>
        <taxon>Symbiodiniaceae</taxon>
        <taxon>Cladocopium</taxon>
    </lineage>
</organism>
<reference evidence="4 5" key="2">
    <citation type="submission" date="2024-05" db="EMBL/GenBank/DDBJ databases">
        <authorList>
            <person name="Chen Y."/>
            <person name="Shah S."/>
            <person name="Dougan E. K."/>
            <person name="Thang M."/>
            <person name="Chan C."/>
        </authorList>
    </citation>
    <scope>NUCLEOTIDE SEQUENCE [LARGE SCALE GENOMIC DNA]</scope>
</reference>
<dbReference type="AlphaFoldDB" id="A0A9P1GKF2"/>
<keyword evidence="1" id="KW-0175">Coiled coil</keyword>
<dbReference type="Proteomes" id="UP001152797">
    <property type="component" value="Unassembled WGS sequence"/>
</dbReference>